<dbReference type="Proteomes" id="UP001233271">
    <property type="component" value="Chromosome 1"/>
</dbReference>
<dbReference type="KEGG" id="ccac:CcaHIS019_0107560"/>
<feature type="compositionally biased region" description="Basic and acidic residues" evidence="1">
    <location>
        <begin position="212"/>
        <end position="222"/>
    </location>
</feature>
<evidence type="ECO:0000256" key="1">
    <source>
        <dbReference type="SAM" id="MobiDB-lite"/>
    </source>
</evidence>
<feature type="compositionally biased region" description="Low complexity" evidence="1">
    <location>
        <begin position="184"/>
        <end position="211"/>
    </location>
</feature>
<feature type="compositionally biased region" description="Polar residues" evidence="1">
    <location>
        <begin position="111"/>
        <end position="131"/>
    </location>
</feature>
<dbReference type="AlphaFoldDB" id="A0AA48II12"/>
<keyword evidence="3" id="KW-1185">Reference proteome</keyword>
<feature type="region of interest" description="Disordered" evidence="1">
    <location>
        <begin position="1"/>
        <end position="132"/>
    </location>
</feature>
<reference evidence="2" key="1">
    <citation type="journal article" date="2023" name="BMC Genomics">
        <title>Chromosome-level genome assemblies of Cutaneotrichosporon spp. (Trichosporonales, Basidiomycota) reveal imbalanced evolution between nucleotide sequences and chromosome synteny.</title>
        <authorList>
            <person name="Kobayashi Y."/>
            <person name="Kayamori A."/>
            <person name="Aoki K."/>
            <person name="Shiwa Y."/>
            <person name="Matsutani M."/>
            <person name="Fujita N."/>
            <person name="Sugita T."/>
            <person name="Iwasaki W."/>
            <person name="Tanaka N."/>
            <person name="Takashima M."/>
        </authorList>
    </citation>
    <scope>NUCLEOTIDE SEQUENCE</scope>
    <source>
        <strain evidence="2">HIS019</strain>
    </source>
</reference>
<name>A0AA48II12_9TREE</name>
<gene>
    <name evidence="2" type="ORF">CcaverHIS019_0107560</name>
</gene>
<organism evidence="2 3">
    <name type="scientific">Cutaneotrichosporon cavernicola</name>
    <dbReference type="NCBI Taxonomy" id="279322"/>
    <lineage>
        <taxon>Eukaryota</taxon>
        <taxon>Fungi</taxon>
        <taxon>Dikarya</taxon>
        <taxon>Basidiomycota</taxon>
        <taxon>Agaricomycotina</taxon>
        <taxon>Tremellomycetes</taxon>
        <taxon>Trichosporonales</taxon>
        <taxon>Trichosporonaceae</taxon>
        <taxon>Cutaneotrichosporon</taxon>
    </lineage>
</organism>
<dbReference type="GeneID" id="85491909"/>
<feature type="compositionally biased region" description="Low complexity" evidence="1">
    <location>
        <begin position="242"/>
        <end position="261"/>
    </location>
</feature>
<evidence type="ECO:0000313" key="3">
    <source>
        <dbReference type="Proteomes" id="UP001233271"/>
    </source>
</evidence>
<feature type="compositionally biased region" description="Polar residues" evidence="1">
    <location>
        <begin position="34"/>
        <end position="45"/>
    </location>
</feature>
<dbReference type="EMBL" id="AP028212">
    <property type="protein sequence ID" value="BEI88038.1"/>
    <property type="molecule type" value="Genomic_DNA"/>
</dbReference>
<feature type="region of interest" description="Disordered" evidence="1">
    <location>
        <begin position="284"/>
        <end position="327"/>
    </location>
</feature>
<feature type="compositionally biased region" description="Basic and acidic residues" evidence="1">
    <location>
        <begin position="59"/>
        <end position="71"/>
    </location>
</feature>
<dbReference type="RefSeq" id="XP_060453304.1">
    <property type="nucleotide sequence ID" value="XM_060603855.1"/>
</dbReference>
<proteinExistence type="predicted"/>
<sequence>MSSPFSGLAMAFPPLPPLPPCPSTSDNALRKSAPPSTYTSTVPSGPTTSRVRPRRSRVSFRDEVDALEEQHRRRPRSHGPPSPLLAPARRPSADAEVAVRKATSVRPALKRSSSSTPLGPSRRASASTGVVASTYDAFDAFRPQTLRYPRVSPALARLSDGGFSIGGADTWSAASNQHKQATIAATTSKLTASPTKSSSSEATTTTHTTAAPKDREPERDNRASVQVTSARVARKPRSPIPSWSSTCPSLSSSSHRASVASTLTAPSMTSLLLSPQSPIDRYLPPMPTYSFGEEGLPGSPMPAKEANQVESAVEPTTPGAHAPSSKT</sequence>
<accession>A0AA48II12</accession>
<feature type="compositionally biased region" description="Pro residues" evidence="1">
    <location>
        <begin position="13"/>
        <end position="22"/>
    </location>
</feature>
<evidence type="ECO:0000313" key="2">
    <source>
        <dbReference type="EMBL" id="BEI88038.1"/>
    </source>
</evidence>
<protein>
    <submittedName>
        <fullName evidence="2">Uncharacterized protein</fullName>
    </submittedName>
</protein>
<feature type="region of interest" description="Disordered" evidence="1">
    <location>
        <begin position="184"/>
        <end position="261"/>
    </location>
</feature>